<dbReference type="Proteomes" id="UP000271087">
    <property type="component" value="Unassembled WGS sequence"/>
</dbReference>
<dbReference type="WBParaSite" id="nOo.2.0.1.t09918-RA">
    <property type="protein sequence ID" value="nOo.2.0.1.t09918-RA"/>
    <property type="gene ID" value="nOo.2.0.1.g09918"/>
</dbReference>
<dbReference type="OrthoDB" id="5868911at2759"/>
<evidence type="ECO:0000313" key="3">
    <source>
        <dbReference type="Proteomes" id="UP000271087"/>
    </source>
</evidence>
<gene>
    <name evidence="2" type="ORF">NOO_LOCUS9918</name>
</gene>
<organism evidence="4">
    <name type="scientific">Onchocerca ochengi</name>
    <name type="common">Filarial nematode worm</name>
    <dbReference type="NCBI Taxonomy" id="42157"/>
    <lineage>
        <taxon>Eukaryota</taxon>
        <taxon>Metazoa</taxon>
        <taxon>Ecdysozoa</taxon>
        <taxon>Nematoda</taxon>
        <taxon>Chromadorea</taxon>
        <taxon>Rhabditida</taxon>
        <taxon>Spirurina</taxon>
        <taxon>Spiruromorpha</taxon>
        <taxon>Filarioidea</taxon>
        <taxon>Onchocercidae</taxon>
        <taxon>Onchocerca</taxon>
    </lineage>
</organism>
<reference evidence="4" key="1">
    <citation type="submission" date="2016-06" db="UniProtKB">
        <authorList>
            <consortium name="WormBaseParasite"/>
        </authorList>
    </citation>
    <scope>IDENTIFICATION</scope>
</reference>
<keyword evidence="3" id="KW-1185">Reference proteome</keyword>
<sequence>MYQLLIKQQHEELYHAEIAHTFCEVRRKFWIPKGRSAVKRVILSSAKDTVWKNIITKAPWAGGVYERMIGLTKRILRRAVGRKLLNERELITLIVEIEAILNSRPLTYVGFDDYRIIRPIDFSSPNISLDIPTNADSKDNDEYTPYSLNTRNKLLMYLVQYSPIIRFFWISWKEEYLTRLQERTQWKLTSPRAVERRIPHENGIVLLNEPETPRDVWQLARIKKIKRGIDEKIRSATIQLQNGKELNRSISALYPSDDAETLQDQSNLMVEESNKEPIARKTRNAKK</sequence>
<feature type="domain" description="DUF5641" evidence="1">
    <location>
        <begin position="164"/>
        <end position="253"/>
    </location>
</feature>
<reference evidence="2 3" key="2">
    <citation type="submission" date="2018-08" db="EMBL/GenBank/DDBJ databases">
        <authorList>
            <person name="Laetsch R D."/>
            <person name="Stevens L."/>
            <person name="Kumar S."/>
            <person name="Blaxter L. M."/>
        </authorList>
    </citation>
    <scope>NUCLEOTIDE SEQUENCE [LARGE SCALE GENOMIC DNA]</scope>
</reference>
<protein>
    <submittedName>
        <fullName evidence="4">DUF5641 domain-containing protein</fullName>
    </submittedName>
</protein>
<accession>A0A182EP61</accession>
<evidence type="ECO:0000313" key="4">
    <source>
        <dbReference type="WBParaSite" id="nOo.2.0.1.t09918-RA"/>
    </source>
</evidence>
<dbReference type="InterPro" id="IPR040676">
    <property type="entry name" value="DUF5641"/>
</dbReference>
<dbReference type="STRING" id="42157.A0A182EP61"/>
<dbReference type="GO" id="GO:0003676">
    <property type="term" value="F:nucleic acid binding"/>
    <property type="evidence" value="ECO:0007669"/>
    <property type="project" value="InterPro"/>
</dbReference>
<dbReference type="Gene3D" id="3.30.420.10">
    <property type="entry name" value="Ribonuclease H-like superfamily/Ribonuclease H"/>
    <property type="match status" value="1"/>
</dbReference>
<dbReference type="Pfam" id="PF18701">
    <property type="entry name" value="DUF5641"/>
    <property type="match status" value="1"/>
</dbReference>
<name>A0A182EP61_ONCOC</name>
<dbReference type="AlphaFoldDB" id="A0A182EP61"/>
<proteinExistence type="predicted"/>
<dbReference type="EMBL" id="UYRW01005213">
    <property type="protein sequence ID" value="VDM93610.1"/>
    <property type="molecule type" value="Genomic_DNA"/>
</dbReference>
<dbReference type="InterPro" id="IPR036397">
    <property type="entry name" value="RNaseH_sf"/>
</dbReference>
<evidence type="ECO:0000259" key="1">
    <source>
        <dbReference type="Pfam" id="PF18701"/>
    </source>
</evidence>
<dbReference type="PANTHER" id="PTHR47331">
    <property type="entry name" value="PHD-TYPE DOMAIN-CONTAINING PROTEIN"/>
    <property type="match status" value="1"/>
</dbReference>
<dbReference type="PANTHER" id="PTHR47331:SF2">
    <property type="match status" value="1"/>
</dbReference>
<evidence type="ECO:0000313" key="2">
    <source>
        <dbReference type="EMBL" id="VDM93610.1"/>
    </source>
</evidence>